<gene>
    <name evidence="1" type="ORF">TNIN_465681</name>
</gene>
<proteinExistence type="predicted"/>
<evidence type="ECO:0000313" key="1">
    <source>
        <dbReference type="EMBL" id="GFS63562.1"/>
    </source>
</evidence>
<name>A0A8X6IWH6_9ARAC</name>
<reference evidence="1" key="1">
    <citation type="submission" date="2020-08" db="EMBL/GenBank/DDBJ databases">
        <title>Multicomponent nature underlies the extraordinary mechanical properties of spider dragline silk.</title>
        <authorList>
            <person name="Kono N."/>
            <person name="Nakamura H."/>
            <person name="Mori M."/>
            <person name="Yoshida Y."/>
            <person name="Ohtoshi R."/>
            <person name="Malay A.D."/>
            <person name="Moran D.A.P."/>
            <person name="Tomita M."/>
            <person name="Numata K."/>
            <person name="Arakawa K."/>
        </authorList>
    </citation>
    <scope>NUCLEOTIDE SEQUENCE</scope>
</reference>
<accession>A0A8X6IWH6</accession>
<dbReference type="Proteomes" id="UP000886998">
    <property type="component" value="Unassembled WGS sequence"/>
</dbReference>
<dbReference type="AlphaFoldDB" id="A0A8X6IWH6"/>
<dbReference type="EMBL" id="BMAV01027926">
    <property type="protein sequence ID" value="GFS63562.1"/>
    <property type="molecule type" value="Genomic_DNA"/>
</dbReference>
<organism evidence="1 2">
    <name type="scientific">Trichonephila inaurata madagascariensis</name>
    <dbReference type="NCBI Taxonomy" id="2747483"/>
    <lineage>
        <taxon>Eukaryota</taxon>
        <taxon>Metazoa</taxon>
        <taxon>Ecdysozoa</taxon>
        <taxon>Arthropoda</taxon>
        <taxon>Chelicerata</taxon>
        <taxon>Arachnida</taxon>
        <taxon>Araneae</taxon>
        <taxon>Araneomorphae</taxon>
        <taxon>Entelegynae</taxon>
        <taxon>Araneoidea</taxon>
        <taxon>Nephilidae</taxon>
        <taxon>Trichonephila</taxon>
        <taxon>Trichonephila inaurata</taxon>
    </lineage>
</organism>
<evidence type="ECO:0000313" key="2">
    <source>
        <dbReference type="Proteomes" id="UP000886998"/>
    </source>
</evidence>
<protein>
    <submittedName>
        <fullName evidence="1">Uncharacterized protein</fullName>
    </submittedName>
</protein>
<comment type="caution">
    <text evidence="1">The sequence shown here is derived from an EMBL/GenBank/DDBJ whole genome shotgun (WGS) entry which is preliminary data.</text>
</comment>
<keyword evidence="2" id="KW-1185">Reference proteome</keyword>
<sequence length="97" mass="11325">MIIRRRSTRAKRHHLLIQSLKELQLEVFVHLLSPVFSLKELKLDPCNPRESLTQPSMTSPYHRLVRVPLSKNMKFILSFCHVASLDNQTTVAFLKML</sequence>